<accession>X0V048</accession>
<dbReference type="InterPro" id="IPR021747">
    <property type="entry name" value="DUF3313"/>
</dbReference>
<evidence type="ECO:0000313" key="1">
    <source>
        <dbReference type="EMBL" id="GAF94015.1"/>
    </source>
</evidence>
<gene>
    <name evidence="1" type="ORF">S01H1_19407</name>
</gene>
<dbReference type="EMBL" id="BARS01010478">
    <property type="protein sequence ID" value="GAF94015.1"/>
    <property type="molecule type" value="Genomic_DNA"/>
</dbReference>
<reference evidence="1" key="1">
    <citation type="journal article" date="2014" name="Front. Microbiol.">
        <title>High frequency of phylogenetically diverse reductive dehalogenase-homologous genes in deep subseafloor sedimentary metagenomes.</title>
        <authorList>
            <person name="Kawai M."/>
            <person name="Futagami T."/>
            <person name="Toyoda A."/>
            <person name="Takaki Y."/>
            <person name="Nishi S."/>
            <person name="Hori S."/>
            <person name="Arai W."/>
            <person name="Tsubouchi T."/>
            <person name="Morono Y."/>
            <person name="Uchiyama I."/>
            <person name="Ito T."/>
            <person name="Fujiyama A."/>
            <person name="Inagaki F."/>
            <person name="Takami H."/>
        </authorList>
    </citation>
    <scope>NUCLEOTIDE SEQUENCE</scope>
    <source>
        <strain evidence="1">Expedition CK06-06</strain>
    </source>
</reference>
<proteinExistence type="predicted"/>
<name>X0V048_9ZZZZ</name>
<sequence>MEAEFLDAQTNDRVAVVIDERSGAKYKVHDGLTKWGYTKDVFNFWAKRLRKFLDEAHGK</sequence>
<dbReference type="AlphaFoldDB" id="X0V048"/>
<dbReference type="Pfam" id="PF11769">
    <property type="entry name" value="DUF3313"/>
    <property type="match status" value="1"/>
</dbReference>
<protein>
    <submittedName>
        <fullName evidence="1">Uncharacterized protein</fullName>
    </submittedName>
</protein>
<organism evidence="1">
    <name type="scientific">marine sediment metagenome</name>
    <dbReference type="NCBI Taxonomy" id="412755"/>
    <lineage>
        <taxon>unclassified sequences</taxon>
        <taxon>metagenomes</taxon>
        <taxon>ecological metagenomes</taxon>
    </lineage>
</organism>
<comment type="caution">
    <text evidence="1">The sequence shown here is derived from an EMBL/GenBank/DDBJ whole genome shotgun (WGS) entry which is preliminary data.</text>
</comment>